<sequence length="43" mass="5071">MVSDDHLHLLEQQELTYLSAMDKDEMACHSLFNEFMPEPCSKR</sequence>
<dbReference type="AlphaFoldDB" id="A0A1Q8QAE7"/>
<protein>
    <submittedName>
        <fullName evidence="1">Mobile element protein</fullName>
    </submittedName>
</protein>
<organism evidence="1 2">
    <name type="scientific">Desulfosporosinus metallidurans</name>
    <dbReference type="NCBI Taxonomy" id="1888891"/>
    <lineage>
        <taxon>Bacteria</taxon>
        <taxon>Bacillati</taxon>
        <taxon>Bacillota</taxon>
        <taxon>Clostridia</taxon>
        <taxon>Eubacteriales</taxon>
        <taxon>Desulfitobacteriaceae</taxon>
        <taxon>Desulfosporosinus</taxon>
    </lineage>
</organism>
<dbReference type="Proteomes" id="UP000186102">
    <property type="component" value="Unassembled WGS sequence"/>
</dbReference>
<evidence type="ECO:0000313" key="1">
    <source>
        <dbReference type="EMBL" id="OLN24319.1"/>
    </source>
</evidence>
<accession>A0A1Q8QAE7</accession>
<comment type="caution">
    <text evidence="1">The sequence shown here is derived from an EMBL/GenBank/DDBJ whole genome shotgun (WGS) entry which is preliminary data.</text>
</comment>
<evidence type="ECO:0000313" key="2">
    <source>
        <dbReference type="Proteomes" id="UP000186102"/>
    </source>
</evidence>
<dbReference type="EMBL" id="MLBF01000237">
    <property type="protein sequence ID" value="OLN24319.1"/>
    <property type="molecule type" value="Genomic_DNA"/>
</dbReference>
<proteinExistence type="predicted"/>
<reference evidence="1 2" key="1">
    <citation type="submission" date="2016-09" db="EMBL/GenBank/DDBJ databases">
        <title>Complete genome of Desulfosporosinus sp. OL.</title>
        <authorList>
            <person name="Mardanov A."/>
            <person name="Beletsky A."/>
            <person name="Panova A."/>
            <person name="Karnachuk O."/>
            <person name="Ravin N."/>
        </authorList>
    </citation>
    <scope>NUCLEOTIDE SEQUENCE [LARGE SCALE GENOMIC DNA]</scope>
    <source>
        <strain evidence="1 2">OL</strain>
    </source>
</reference>
<keyword evidence="2" id="KW-1185">Reference proteome</keyword>
<name>A0A1Q8QAE7_9FIRM</name>
<gene>
    <name evidence="1" type="ORF">DSOL_5445</name>
</gene>